<evidence type="ECO:0000313" key="2">
    <source>
        <dbReference type="Proteomes" id="UP001428341"/>
    </source>
</evidence>
<keyword evidence="2" id="KW-1185">Reference proteome</keyword>
<proteinExistence type="predicted"/>
<accession>A0AAP0QT95</accession>
<reference evidence="1 2" key="1">
    <citation type="submission" date="2024-05" db="EMBL/GenBank/DDBJ databases">
        <title>Haplotype-resolved chromosome-level genome assembly of Huyou (Citrus changshanensis).</title>
        <authorList>
            <person name="Miao C."/>
            <person name="Chen W."/>
            <person name="Wu Y."/>
            <person name="Wang L."/>
            <person name="Zhao S."/>
            <person name="Grierson D."/>
            <person name="Xu C."/>
            <person name="Chen K."/>
        </authorList>
    </citation>
    <scope>NUCLEOTIDE SEQUENCE [LARGE SCALE GENOMIC DNA]</scope>
    <source>
        <strain evidence="1">01-14</strain>
        <tissue evidence="1">Leaf</tissue>
    </source>
</reference>
<gene>
    <name evidence="1" type="ORF">WN944_006158</name>
</gene>
<name>A0AAP0QT95_9ROSI</name>
<sequence>MISSSFNEMLQPPPNDVETGTINAISRWTRGQKPAAPKSRVISYTNLLHDVDLWACNAGIDPCHLYGNNLHLYYDVWITSESKQPFFNWLYDGDGKEVNLEQCPRTDRQHQSSFVKVERIRLHGNGRLHCLPLPSLYYPLGSHKPFGSFKDIFGLVCALCQCAITTFNYDFCGAHADNPIKISVWPIIFAFGLLCSKFLGNQ</sequence>
<evidence type="ECO:0000313" key="1">
    <source>
        <dbReference type="EMBL" id="KAK9214170.1"/>
    </source>
</evidence>
<dbReference type="EMBL" id="JBCGBO010000003">
    <property type="protein sequence ID" value="KAK9214170.1"/>
    <property type="molecule type" value="Genomic_DNA"/>
</dbReference>
<dbReference type="AlphaFoldDB" id="A0AAP0QT95"/>
<comment type="caution">
    <text evidence="1">The sequence shown here is derived from an EMBL/GenBank/DDBJ whole genome shotgun (WGS) entry which is preliminary data.</text>
</comment>
<dbReference type="PANTHER" id="PTHR48473">
    <property type="entry name" value="TIR DOMAIN-CONTAINING PROTEIN"/>
    <property type="match status" value="1"/>
</dbReference>
<dbReference type="Proteomes" id="UP001428341">
    <property type="component" value="Unassembled WGS sequence"/>
</dbReference>
<dbReference type="PANTHER" id="PTHR48473:SF1">
    <property type="entry name" value="TIR DOMAIN-CONTAINING PROTEIN"/>
    <property type="match status" value="1"/>
</dbReference>
<organism evidence="1 2">
    <name type="scientific">Citrus x changshan-huyou</name>
    <dbReference type="NCBI Taxonomy" id="2935761"/>
    <lineage>
        <taxon>Eukaryota</taxon>
        <taxon>Viridiplantae</taxon>
        <taxon>Streptophyta</taxon>
        <taxon>Embryophyta</taxon>
        <taxon>Tracheophyta</taxon>
        <taxon>Spermatophyta</taxon>
        <taxon>Magnoliopsida</taxon>
        <taxon>eudicotyledons</taxon>
        <taxon>Gunneridae</taxon>
        <taxon>Pentapetalae</taxon>
        <taxon>rosids</taxon>
        <taxon>malvids</taxon>
        <taxon>Sapindales</taxon>
        <taxon>Rutaceae</taxon>
        <taxon>Aurantioideae</taxon>
        <taxon>Citrus</taxon>
    </lineage>
</organism>
<protein>
    <submittedName>
        <fullName evidence="1">Uncharacterized protein</fullName>
    </submittedName>
</protein>